<keyword evidence="2" id="KW-1185">Reference proteome</keyword>
<name>A0AAV2RYY4_MEGNR</name>
<proteinExistence type="predicted"/>
<dbReference type="AlphaFoldDB" id="A0AAV2RYY4"/>
<feature type="non-terminal residue" evidence="1">
    <location>
        <position position="1"/>
    </location>
</feature>
<evidence type="ECO:0000313" key="2">
    <source>
        <dbReference type="Proteomes" id="UP001497623"/>
    </source>
</evidence>
<organism evidence="1 2">
    <name type="scientific">Meganyctiphanes norvegica</name>
    <name type="common">Northern krill</name>
    <name type="synonym">Thysanopoda norvegica</name>
    <dbReference type="NCBI Taxonomy" id="48144"/>
    <lineage>
        <taxon>Eukaryota</taxon>
        <taxon>Metazoa</taxon>
        <taxon>Ecdysozoa</taxon>
        <taxon>Arthropoda</taxon>
        <taxon>Crustacea</taxon>
        <taxon>Multicrustacea</taxon>
        <taxon>Malacostraca</taxon>
        <taxon>Eumalacostraca</taxon>
        <taxon>Eucarida</taxon>
        <taxon>Euphausiacea</taxon>
        <taxon>Euphausiidae</taxon>
        <taxon>Meganyctiphanes</taxon>
    </lineage>
</organism>
<accession>A0AAV2RYY4</accession>
<evidence type="ECO:0000313" key="1">
    <source>
        <dbReference type="EMBL" id="CAL4147531.1"/>
    </source>
</evidence>
<gene>
    <name evidence="1" type="ORF">MNOR_LOCUS30078</name>
</gene>
<protein>
    <submittedName>
        <fullName evidence="1">Uncharacterized protein</fullName>
    </submittedName>
</protein>
<dbReference type="EMBL" id="CAXKWB010036087">
    <property type="protein sequence ID" value="CAL4147531.1"/>
    <property type="molecule type" value="Genomic_DNA"/>
</dbReference>
<dbReference type="Proteomes" id="UP001497623">
    <property type="component" value="Unassembled WGS sequence"/>
</dbReference>
<reference evidence="1 2" key="1">
    <citation type="submission" date="2024-05" db="EMBL/GenBank/DDBJ databases">
        <authorList>
            <person name="Wallberg A."/>
        </authorList>
    </citation>
    <scope>NUCLEOTIDE SEQUENCE [LARGE SCALE GENOMIC DNA]</scope>
</reference>
<comment type="caution">
    <text evidence="1">The sequence shown here is derived from an EMBL/GenBank/DDBJ whole genome shotgun (WGS) entry which is preliminary data.</text>
</comment>
<sequence length="372" mass="40768">GNSPPECEGVKCSWNLWSHYDAKGCTPEYTDGSCCPTHFTCPQPENLNPEKCYLFGKEYNIGDDVPLNGGDDKCFSGCTCFGGPPGERSGINCAQDVGLCWNFQPPSPGCRHHRKPCGGCPDEVCDDSIPHKCSWNNKTYEEGQYMDFDEVEYACHTCICQKNFTGPMGEGCKRIRCGHSGINARSDCAGLYHKSGCCPFGSICDSDPKILSIPNTSRDSSGLTCTMGKFTRSVGESLENEDCRINCTCLTPPEFTCIETRNCLPEVPEAGQCPYSRSCTNGECRQDCGDLVEVTDQCSGNGCKCCRHERCAGDTGMCRMRCLDDEYEDTWTGFGCAFANGFKEPKPKCCVKNSESTTVLGPLEREYPAIKD</sequence>